<comment type="caution">
    <text evidence="1">The sequence shown here is derived from an EMBL/GenBank/DDBJ whole genome shotgun (WGS) entry which is preliminary data.</text>
</comment>
<proteinExistence type="predicted"/>
<protein>
    <submittedName>
        <fullName evidence="1">Uncharacterized protein</fullName>
    </submittedName>
</protein>
<dbReference type="RefSeq" id="WP_073075307.1">
    <property type="nucleotide sequence ID" value="NZ_PVWG01000087.1"/>
</dbReference>
<organism evidence="1 2">
    <name type="scientific">Phormidesmis priestleyi ULC007</name>
    <dbReference type="NCBI Taxonomy" id="1920490"/>
    <lineage>
        <taxon>Bacteria</taxon>
        <taxon>Bacillati</taxon>
        <taxon>Cyanobacteriota</taxon>
        <taxon>Cyanophyceae</taxon>
        <taxon>Leptolyngbyales</taxon>
        <taxon>Leptolyngbyaceae</taxon>
        <taxon>Phormidesmis</taxon>
    </lineage>
</organism>
<dbReference type="EMBL" id="PVWG01000087">
    <property type="protein sequence ID" value="PSB14508.1"/>
    <property type="molecule type" value="Genomic_DNA"/>
</dbReference>
<reference evidence="1 2" key="1">
    <citation type="submission" date="2018-02" db="EMBL/GenBank/DDBJ databases">
        <authorList>
            <person name="Cohen D.B."/>
            <person name="Kent A.D."/>
        </authorList>
    </citation>
    <scope>NUCLEOTIDE SEQUENCE [LARGE SCALE GENOMIC DNA]</scope>
    <source>
        <strain evidence="1 2">ULC007</strain>
    </source>
</reference>
<dbReference type="Proteomes" id="UP000238634">
    <property type="component" value="Unassembled WGS sequence"/>
</dbReference>
<gene>
    <name evidence="1" type="ORF">C7B65_26365</name>
</gene>
<reference evidence="1 2" key="2">
    <citation type="submission" date="2018-03" db="EMBL/GenBank/DDBJ databases">
        <title>The ancient ancestry and fast evolution of plastids.</title>
        <authorList>
            <person name="Moore K.R."/>
            <person name="Magnabosco C."/>
            <person name="Momper L."/>
            <person name="Gold D.A."/>
            <person name="Bosak T."/>
            <person name="Fournier G.P."/>
        </authorList>
    </citation>
    <scope>NUCLEOTIDE SEQUENCE [LARGE SCALE GENOMIC DNA]</scope>
    <source>
        <strain evidence="1 2">ULC007</strain>
    </source>
</reference>
<evidence type="ECO:0000313" key="1">
    <source>
        <dbReference type="EMBL" id="PSB14508.1"/>
    </source>
</evidence>
<dbReference type="AlphaFoldDB" id="A0A2T1D1Z3"/>
<sequence length="88" mass="9667">MSVCASFLPEASRHFDPSITVSAYADGTFSAELYLTDSTGLQSWIDDETLEGVLRSLKGQIEAIREIMSYALAERLEGETTDASDRKT</sequence>
<name>A0A2T1D1Z3_9CYAN</name>
<keyword evidence="2" id="KW-1185">Reference proteome</keyword>
<evidence type="ECO:0000313" key="2">
    <source>
        <dbReference type="Proteomes" id="UP000238634"/>
    </source>
</evidence>
<accession>A0A2T1D1Z3</accession>
<dbReference type="STRING" id="1920490.GCA_001895925_03610"/>